<comment type="caution">
    <text evidence="2">The sequence shown here is derived from an EMBL/GenBank/DDBJ whole genome shotgun (WGS) entry which is preliminary data.</text>
</comment>
<evidence type="ECO:0000313" key="2">
    <source>
        <dbReference type="EMBL" id="RZS97244.1"/>
    </source>
</evidence>
<feature type="signal peptide" evidence="1">
    <location>
        <begin position="1"/>
        <end position="28"/>
    </location>
</feature>
<gene>
    <name evidence="2" type="ORF">BC751_2847</name>
</gene>
<feature type="chain" id="PRO_5020942887" description="Outer membrane protein with beta-barrel domain" evidence="1">
    <location>
        <begin position="29"/>
        <end position="133"/>
    </location>
</feature>
<dbReference type="Proteomes" id="UP000292209">
    <property type="component" value="Unassembled WGS sequence"/>
</dbReference>
<evidence type="ECO:0000256" key="1">
    <source>
        <dbReference type="SAM" id="SignalP"/>
    </source>
</evidence>
<keyword evidence="1" id="KW-0732">Signal</keyword>
<protein>
    <recommendedName>
        <fullName evidence="4">Outer membrane protein with beta-barrel domain</fullName>
    </recommendedName>
</protein>
<keyword evidence="3" id="KW-1185">Reference proteome</keyword>
<evidence type="ECO:0008006" key="4">
    <source>
        <dbReference type="Google" id="ProtNLM"/>
    </source>
</evidence>
<dbReference type="EMBL" id="SGXG01000001">
    <property type="protein sequence ID" value="RZS97244.1"/>
    <property type="molecule type" value="Genomic_DNA"/>
</dbReference>
<name>A0A4Q7PAJ3_9BACT</name>
<accession>A0A4Q7PAJ3</accession>
<organism evidence="2 3">
    <name type="scientific">Cecembia calidifontis</name>
    <dbReference type="NCBI Taxonomy" id="1187080"/>
    <lineage>
        <taxon>Bacteria</taxon>
        <taxon>Pseudomonadati</taxon>
        <taxon>Bacteroidota</taxon>
        <taxon>Cytophagia</taxon>
        <taxon>Cytophagales</taxon>
        <taxon>Cyclobacteriaceae</taxon>
        <taxon>Cecembia</taxon>
    </lineage>
</organism>
<dbReference type="AlphaFoldDB" id="A0A4Q7PAJ3"/>
<evidence type="ECO:0000313" key="3">
    <source>
        <dbReference type="Proteomes" id="UP000292209"/>
    </source>
</evidence>
<reference evidence="2 3" key="1">
    <citation type="submission" date="2019-02" db="EMBL/GenBank/DDBJ databases">
        <title>Genomic Encyclopedia of Archaeal and Bacterial Type Strains, Phase II (KMG-II): from individual species to whole genera.</title>
        <authorList>
            <person name="Goeker M."/>
        </authorList>
    </citation>
    <scope>NUCLEOTIDE SEQUENCE [LARGE SCALE GENOMIC DNA]</scope>
    <source>
        <strain evidence="2 3">DSM 21411</strain>
    </source>
</reference>
<sequence length="133" mass="14772">MYNHNNRMKKKLQLTVVVAFSLLFAAKAQDASHEKPRSEISLEGMVGVSFGNNFYALNVGGPALFLVLNPDLKIGIGALPSIYLLNGKAGARLGVSPRIDYKNLVFIAPFYHRDTTGEWIWSVGMGYKFHKKN</sequence>
<proteinExistence type="predicted"/>